<evidence type="ECO:0000259" key="2">
    <source>
        <dbReference type="PROSITE" id="PS50010"/>
    </source>
</evidence>
<evidence type="ECO:0000313" key="4">
    <source>
        <dbReference type="Proteomes" id="UP000274504"/>
    </source>
</evidence>
<evidence type="ECO:0000313" key="5">
    <source>
        <dbReference type="WBParaSite" id="HDID_0000923701-mRNA-1"/>
    </source>
</evidence>
<reference evidence="5" key="1">
    <citation type="submission" date="2017-02" db="UniProtKB">
        <authorList>
            <consortium name="WormBaseParasite"/>
        </authorList>
    </citation>
    <scope>IDENTIFICATION</scope>
</reference>
<feature type="region of interest" description="Disordered" evidence="1">
    <location>
        <begin position="1"/>
        <end position="44"/>
    </location>
</feature>
<gene>
    <name evidence="3" type="ORF">HDID_LOCUS9235</name>
</gene>
<sequence>MPHNQPLPIYDNGPPPPLPARPGIKLSASQFTTSDNISGPPPLPARPKNVPLAFKKNNANPPKLPFKGIPHIYPPPPPPKLPPRNAIFIVLDEETELQRTNVVRELIENEKLFHRQMSYVSEILSNGQIPVPITGEDLAAIKANLNDYVSSSEDIIKAYETAVCKAPEKKLSHACVAMHLMQCLPKFCKVVIDYIKEFDPQILEHRPQLKNYFSKADELLQKKEGTMTTLLDRLFKLFQRPFQIKCLLSRLRKFTPKNHPDYVFVVAADAAIQKACDDADACKRKDAEYISTVAYEESPEVDATDNLEDTRMVYYRKKRRKLSLLLDDLCKWIETHSKDLKSLIEDRRCLIKASHGLVVSLDEVKSISGLLDFHSTMISHGIEKFNPGKFDKSTHLVLDRLNSVNIPLKKLKSPMKKLKGRAKDIERMKKVKINITSAINKYRADESRAMTTSEKILGQAEKVIRTLFLLYLYNVHELMLFFAINPDGIMDRYANKREELDACLRSRVQINKRMHAGDVLVIQRHELVKGSGWINKSEVKKRIEQDIEAWRTRIKLVLPAMSINMDKLCGVPINNDTGRYNIQKMKHPQKPISNISYDIAAAIERAVGENDHSTSATPQKPTCPARVTFSYWDKQTSVHLRPGDTVNVIKWADDLGNSEWALIRAGKSSEFYYPSNRLQPIG</sequence>
<dbReference type="PROSITE" id="PS50010">
    <property type="entry name" value="DH_2"/>
    <property type="match status" value="1"/>
</dbReference>
<dbReference type="AlphaFoldDB" id="A0A0R3SUP7"/>
<dbReference type="InterPro" id="IPR000219">
    <property type="entry name" value="DH_dom"/>
</dbReference>
<organism evidence="5">
    <name type="scientific">Hymenolepis diminuta</name>
    <name type="common">Rat tapeworm</name>
    <dbReference type="NCBI Taxonomy" id="6216"/>
    <lineage>
        <taxon>Eukaryota</taxon>
        <taxon>Metazoa</taxon>
        <taxon>Spiralia</taxon>
        <taxon>Lophotrochozoa</taxon>
        <taxon>Platyhelminthes</taxon>
        <taxon>Cestoda</taxon>
        <taxon>Eucestoda</taxon>
        <taxon>Cyclophyllidea</taxon>
        <taxon>Hymenolepididae</taxon>
        <taxon>Hymenolepis</taxon>
    </lineage>
</organism>
<dbReference type="GO" id="GO:0005085">
    <property type="term" value="F:guanyl-nucleotide exchange factor activity"/>
    <property type="evidence" value="ECO:0007669"/>
    <property type="project" value="InterPro"/>
</dbReference>
<dbReference type="Gene3D" id="1.20.900.10">
    <property type="entry name" value="Dbl homology (DH) domain"/>
    <property type="match status" value="1"/>
</dbReference>
<protein>
    <submittedName>
        <fullName evidence="5">DH domain-containing protein</fullName>
    </submittedName>
</protein>
<reference evidence="3 4" key="2">
    <citation type="submission" date="2018-11" db="EMBL/GenBank/DDBJ databases">
        <authorList>
            <consortium name="Pathogen Informatics"/>
        </authorList>
    </citation>
    <scope>NUCLEOTIDE SEQUENCE [LARGE SCALE GENOMIC DNA]</scope>
</reference>
<dbReference type="WBParaSite" id="HDID_0000923701-mRNA-1">
    <property type="protein sequence ID" value="HDID_0000923701-mRNA-1"/>
    <property type="gene ID" value="HDID_0000923701"/>
</dbReference>
<dbReference type="InterPro" id="IPR035899">
    <property type="entry name" value="DBL_dom_sf"/>
</dbReference>
<feature type="compositionally biased region" description="Polar residues" evidence="1">
    <location>
        <begin position="27"/>
        <end position="37"/>
    </location>
</feature>
<proteinExistence type="predicted"/>
<dbReference type="SUPFAM" id="SSF48065">
    <property type="entry name" value="DBL homology domain (DH-domain)"/>
    <property type="match status" value="1"/>
</dbReference>
<name>A0A0R3SUP7_HYMDI</name>
<dbReference type="EMBL" id="UYSG01011242">
    <property type="protein sequence ID" value="VDL61553.1"/>
    <property type="molecule type" value="Genomic_DNA"/>
</dbReference>
<accession>A0A0R3SUP7</accession>
<dbReference type="Pfam" id="PF00621">
    <property type="entry name" value="RhoGEF"/>
    <property type="match status" value="1"/>
</dbReference>
<evidence type="ECO:0000256" key="1">
    <source>
        <dbReference type="SAM" id="MobiDB-lite"/>
    </source>
</evidence>
<evidence type="ECO:0000313" key="3">
    <source>
        <dbReference type="EMBL" id="VDL61553.1"/>
    </source>
</evidence>
<feature type="domain" description="DH" evidence="2">
    <location>
        <begin position="98"/>
        <end position="282"/>
    </location>
</feature>
<dbReference type="OrthoDB" id="10256089at2759"/>
<dbReference type="Proteomes" id="UP000274504">
    <property type="component" value="Unassembled WGS sequence"/>
</dbReference>